<dbReference type="Proteomes" id="UP000002931">
    <property type="component" value="Unassembled WGS sequence"/>
</dbReference>
<dbReference type="eggNOG" id="COG3299">
    <property type="taxonomic scope" value="Bacteria"/>
</dbReference>
<evidence type="ECO:0000313" key="3">
    <source>
        <dbReference type="Proteomes" id="UP000002931"/>
    </source>
</evidence>
<reference evidence="2 3" key="1">
    <citation type="journal article" date="2010" name="J. Bacteriol.">
        <title>Genome sequences of Pelagibaca bermudensis HTCC2601T and Maritimibacter alkaliphilus HTCC2654T, the type strains of two marine Roseobacter genera.</title>
        <authorList>
            <person name="Thrash J.C."/>
            <person name="Cho J.C."/>
            <person name="Ferriera S."/>
            <person name="Johnson J."/>
            <person name="Vergin K.L."/>
            <person name="Giovannoni S.J."/>
        </authorList>
    </citation>
    <scope>NUCLEOTIDE SEQUENCE [LARGE SCALE GENOMIC DNA]</scope>
    <source>
        <strain evidence="2 3">HTCC2654</strain>
    </source>
</reference>
<dbReference type="OrthoDB" id="266253at2"/>
<evidence type="ECO:0000313" key="2">
    <source>
        <dbReference type="EMBL" id="EAQ12801.1"/>
    </source>
</evidence>
<dbReference type="RefSeq" id="WP_008329984.1">
    <property type="nucleotide sequence ID" value="NZ_CH902578.1"/>
</dbReference>
<name>A3VG25_9RHOB</name>
<organism evidence="2 3">
    <name type="scientific">Maritimibacter alkaliphilus HTCC2654</name>
    <dbReference type="NCBI Taxonomy" id="314271"/>
    <lineage>
        <taxon>Bacteria</taxon>
        <taxon>Pseudomonadati</taxon>
        <taxon>Pseudomonadota</taxon>
        <taxon>Alphaproteobacteria</taxon>
        <taxon>Rhodobacterales</taxon>
        <taxon>Roseobacteraceae</taxon>
        <taxon>Maritimibacter</taxon>
    </lineage>
</organism>
<proteinExistence type="predicted"/>
<feature type="region of interest" description="Disordered" evidence="1">
    <location>
        <begin position="352"/>
        <end position="377"/>
    </location>
</feature>
<evidence type="ECO:0000256" key="1">
    <source>
        <dbReference type="SAM" id="MobiDB-lite"/>
    </source>
</evidence>
<dbReference type="EMBL" id="AAMT01000007">
    <property type="protein sequence ID" value="EAQ12801.1"/>
    <property type="molecule type" value="Genomic_DNA"/>
</dbReference>
<sequence length="880" mass="91729">MTERCACGDMGCGCSEGAATSMPVGDPTVFRHGAIRERMEDRIGRVRIGTAAPLAPLTTRDPADPAIALIDAFAVGLSNLAWNANRLWQDGCLRLTTDRDALVALAGLVGYTPRPAISAVTTLALTVDETEGAPDRVTVPRGLKFATVPGQDEMPVTFEADEDVLALRSLNTLWPVRTPEMPVVTAETETLVLAGTASGVRAGDIVAAQITPSNWLVASVTEVERPAPTPLDGGAPGEMTPAVAILTLGNQRRVIAEDAAGIGADPLTVVVLGEKATGFGASAPDIALMSDEVRKAKGDTGEKDATEWKNFVLSRDGAATGGSVDLNAAYAKVRAEGLALFSYPNKVRIAQDGTPYLPGTDGRRPEANPDVPEGYDVHAPRHERLTRIASTRERARSDFAMASEVTEIAVEGVDLSTAEFSFRDRLRDTTIRLETGREAMVVGLKDEGLPRDGARDRIEVQGVLEGLSPGRRIILEGTLFGAGSHGAEVAVLARVEPGPGMTTLVFTAPLANTFHAAGLRLRGNCVSASQGETTIPATETLGTANPARTLQRFALGTGPLAHVPAPGARGYAPALDIRVGGRLFDESDTLLGKTGADRTYRVHPPKPGGRGTSEVQFAGRLPGGGQAVTAAYRTGGGIAGNVDAGRIETIMTPVLGLKSATNPIPATGGSDREGIEDIRVAAPASVRALDRVVSRGDYEAFAGDYRGVGKAMATVLRDGMREVMVITIATTEIAPPVPGSALPTDLGAALRAAGPPGRAIRIEGFDALEVSVTLALAHDPALDRETVEAAIRAKLAQAFSPAARAFGAALHASEVLAAAQAVEGVVALRVVTLTSAAPGGFSPAQARLPCPVPRFEGRSFRRGGLLYFTADTITFEEMVP</sequence>
<comment type="caution">
    <text evidence="2">The sequence shown here is derived from an EMBL/GenBank/DDBJ whole genome shotgun (WGS) entry which is preliminary data.</text>
</comment>
<dbReference type="AlphaFoldDB" id="A3VG25"/>
<keyword evidence="3" id="KW-1185">Reference proteome</keyword>
<accession>A3VG25</accession>
<gene>
    <name evidence="2" type="ORF">RB2654_06814</name>
</gene>
<protein>
    <submittedName>
        <fullName evidence="2">Uncharacterized protein</fullName>
    </submittedName>
</protein>
<dbReference type="STRING" id="314271.RB2654_06814"/>
<dbReference type="HOGENOM" id="CLU_003211_0_0_5"/>